<dbReference type="RefSeq" id="WP_163146006.1">
    <property type="nucleotide sequence ID" value="NZ_CP044455.1"/>
</dbReference>
<dbReference type="AlphaFoldDB" id="A0A6C0Y3R3"/>
<evidence type="ECO:0000313" key="1">
    <source>
        <dbReference type="EMBL" id="QIC70758.1"/>
    </source>
</evidence>
<organism evidence="1 2">
    <name type="scientific">Acinetobacter indicus</name>
    <dbReference type="NCBI Taxonomy" id="756892"/>
    <lineage>
        <taxon>Bacteria</taxon>
        <taxon>Pseudomonadati</taxon>
        <taxon>Pseudomonadota</taxon>
        <taxon>Gammaproteobacteria</taxon>
        <taxon>Moraxellales</taxon>
        <taxon>Moraxellaceae</taxon>
        <taxon>Acinetobacter</taxon>
    </lineage>
</organism>
<dbReference type="EMBL" id="CP044455">
    <property type="protein sequence ID" value="QIC70758.1"/>
    <property type="molecule type" value="Genomic_DNA"/>
</dbReference>
<accession>A0A6C0Y3R3</accession>
<reference evidence="1 2" key="1">
    <citation type="submission" date="2019-09" db="EMBL/GenBank/DDBJ databases">
        <title>Non-baumannii Acinetobacter spp. carrying blaNDM-1 isolated in China.</title>
        <authorList>
            <person name="Cui C."/>
            <person name="Chen C."/>
            <person name="Sun J."/>
            <person name="Liu Y."/>
        </authorList>
    </citation>
    <scope>NUCLEOTIDE SEQUENCE [LARGE SCALE GENOMIC DNA]</scope>
    <source>
        <strain evidence="1 2">B18</strain>
    </source>
</reference>
<proteinExistence type="predicted"/>
<dbReference type="Proteomes" id="UP000503440">
    <property type="component" value="Chromosome"/>
</dbReference>
<evidence type="ECO:0000313" key="2">
    <source>
        <dbReference type="Proteomes" id="UP000503440"/>
    </source>
</evidence>
<gene>
    <name evidence="1" type="ORF">FSC09_10195</name>
</gene>
<sequence length="130" mass="14744">MIKRPSTPRREDLAKIFKDPRTLKAFEQVFELLPDELERQLEGLENVQVVAESATAQAALAMALLYAIDELASIKAMEPVHQCNCQFDDLTPRHESISQDCPVPRYESITQDSLEPAQVQYQELSTLEIV</sequence>
<name>A0A6C0Y3R3_9GAMM</name>
<protein>
    <submittedName>
        <fullName evidence="1">Uncharacterized protein</fullName>
    </submittedName>
</protein>